<keyword evidence="4 9" id="KW-0997">Cell inner membrane</keyword>
<gene>
    <name evidence="11" type="ordered locus">HCH_06606</name>
</gene>
<feature type="domain" description="Tripartite ATP-independent periplasmic transporters DctQ component" evidence="10">
    <location>
        <begin position="21"/>
        <end position="149"/>
    </location>
</feature>
<evidence type="ECO:0000259" key="10">
    <source>
        <dbReference type="Pfam" id="PF04290"/>
    </source>
</evidence>
<feature type="transmembrane region" description="Helical" evidence="9">
    <location>
        <begin position="85"/>
        <end position="107"/>
    </location>
</feature>
<dbReference type="InterPro" id="IPR055348">
    <property type="entry name" value="DctQ"/>
</dbReference>
<dbReference type="eggNOG" id="COG3090">
    <property type="taxonomic scope" value="Bacteria"/>
</dbReference>
<evidence type="ECO:0000256" key="2">
    <source>
        <dbReference type="ARBA" id="ARBA00022448"/>
    </source>
</evidence>
<dbReference type="Proteomes" id="UP000000238">
    <property type="component" value="Chromosome"/>
</dbReference>
<evidence type="ECO:0000256" key="4">
    <source>
        <dbReference type="ARBA" id="ARBA00022519"/>
    </source>
</evidence>
<dbReference type="OrthoDB" id="9791324at2"/>
<accession>Q2S7Y4</accession>
<dbReference type="GO" id="GO:0005886">
    <property type="term" value="C:plasma membrane"/>
    <property type="evidence" value="ECO:0007669"/>
    <property type="project" value="UniProtKB-SubCell"/>
</dbReference>
<keyword evidence="2 9" id="KW-0813">Transport</keyword>
<dbReference type="PANTHER" id="PTHR35011">
    <property type="entry name" value="2,3-DIKETO-L-GULONATE TRAP TRANSPORTER SMALL PERMEASE PROTEIN YIAM"/>
    <property type="match status" value="1"/>
</dbReference>
<evidence type="ECO:0000256" key="3">
    <source>
        <dbReference type="ARBA" id="ARBA00022475"/>
    </source>
</evidence>
<feature type="transmembrane region" description="Helical" evidence="9">
    <location>
        <begin position="127"/>
        <end position="151"/>
    </location>
</feature>
<dbReference type="GO" id="GO:0015740">
    <property type="term" value="P:C4-dicarboxylate transport"/>
    <property type="evidence" value="ECO:0007669"/>
    <property type="project" value="TreeGrafter"/>
</dbReference>
<comment type="subunit">
    <text evidence="9">The complex comprises the extracytoplasmic solute receptor protein and the two transmembrane proteins.</text>
</comment>
<keyword evidence="5 9" id="KW-0812">Transmembrane</keyword>
<sequence>MFGRIVHRFEESVLCLLLVSMTLLVFSETMLRFFFNTGLLWAEEATLYLGAWMVLFGASYGVRVNAHIGVDAFVKLLPKGPRRAVAALAVVMCLVYCGLFLYGGWIYLAKMHKIGIELSDIPVPRWVAQSILFIGFILLAIRFLQLLWAIIVGKSNGFEFVDEAKESMHLADETAGASTSAQGNRP</sequence>
<comment type="function">
    <text evidence="9">Part of the tripartite ATP-independent periplasmic (TRAP) transport system.</text>
</comment>
<dbReference type="AlphaFoldDB" id="Q2S7Y4"/>
<dbReference type="EMBL" id="CP000155">
    <property type="protein sequence ID" value="ABC33240.1"/>
    <property type="molecule type" value="Genomic_DNA"/>
</dbReference>
<dbReference type="RefSeq" id="WP_011400292.1">
    <property type="nucleotide sequence ID" value="NC_007645.1"/>
</dbReference>
<comment type="subcellular location">
    <subcellularLocation>
        <location evidence="1 9">Cell inner membrane</location>
        <topology evidence="1 9">Multi-pass membrane protein</topology>
    </subcellularLocation>
</comment>
<protein>
    <recommendedName>
        <fullName evidence="9">TRAP transporter small permease protein</fullName>
    </recommendedName>
</protein>
<keyword evidence="7 9" id="KW-0472">Membrane</keyword>
<dbReference type="Pfam" id="PF04290">
    <property type="entry name" value="DctQ"/>
    <property type="match status" value="1"/>
</dbReference>
<organism evidence="11 12">
    <name type="scientific">Hahella chejuensis (strain KCTC 2396)</name>
    <dbReference type="NCBI Taxonomy" id="349521"/>
    <lineage>
        <taxon>Bacteria</taxon>
        <taxon>Pseudomonadati</taxon>
        <taxon>Pseudomonadota</taxon>
        <taxon>Gammaproteobacteria</taxon>
        <taxon>Oceanospirillales</taxon>
        <taxon>Hahellaceae</taxon>
        <taxon>Hahella</taxon>
    </lineage>
</organism>
<keyword evidence="3" id="KW-1003">Cell membrane</keyword>
<keyword evidence="6 9" id="KW-1133">Transmembrane helix</keyword>
<reference evidence="11 12" key="1">
    <citation type="journal article" date="2005" name="Nucleic Acids Res.">
        <title>Genomic blueprint of Hahella chejuensis, a marine microbe producing an algicidal agent.</title>
        <authorList>
            <person name="Jeong H."/>
            <person name="Yim J.H."/>
            <person name="Lee C."/>
            <person name="Choi S.-H."/>
            <person name="Park Y.K."/>
            <person name="Yoon S.H."/>
            <person name="Hur C.-G."/>
            <person name="Kang H.-Y."/>
            <person name="Kim D."/>
            <person name="Lee H.H."/>
            <person name="Park K.H."/>
            <person name="Park S.-H."/>
            <person name="Park H.-S."/>
            <person name="Lee H.K."/>
            <person name="Oh T.K."/>
            <person name="Kim J.F."/>
        </authorList>
    </citation>
    <scope>NUCLEOTIDE SEQUENCE [LARGE SCALE GENOMIC DNA]</scope>
    <source>
        <strain evidence="11 12">KCTC 2396</strain>
    </source>
</reference>
<evidence type="ECO:0000256" key="8">
    <source>
        <dbReference type="ARBA" id="ARBA00038436"/>
    </source>
</evidence>
<dbReference type="PANTHER" id="PTHR35011:SF2">
    <property type="entry name" value="2,3-DIKETO-L-GULONATE TRAP TRANSPORTER SMALL PERMEASE PROTEIN YIAM"/>
    <property type="match status" value="1"/>
</dbReference>
<dbReference type="STRING" id="349521.HCH_06606"/>
<evidence type="ECO:0000256" key="9">
    <source>
        <dbReference type="RuleBase" id="RU369079"/>
    </source>
</evidence>
<evidence type="ECO:0000313" key="11">
    <source>
        <dbReference type="EMBL" id="ABC33240.1"/>
    </source>
</evidence>
<comment type="similarity">
    <text evidence="8 9">Belongs to the TRAP transporter small permease family.</text>
</comment>
<evidence type="ECO:0000256" key="5">
    <source>
        <dbReference type="ARBA" id="ARBA00022692"/>
    </source>
</evidence>
<dbReference type="HOGENOM" id="CLU_086356_3_2_6"/>
<evidence type="ECO:0000256" key="1">
    <source>
        <dbReference type="ARBA" id="ARBA00004429"/>
    </source>
</evidence>
<dbReference type="InterPro" id="IPR007387">
    <property type="entry name" value="TRAP_DctQ"/>
</dbReference>
<evidence type="ECO:0000313" key="12">
    <source>
        <dbReference type="Proteomes" id="UP000000238"/>
    </source>
</evidence>
<dbReference type="KEGG" id="hch:HCH_06606"/>
<feature type="transmembrane region" description="Helical" evidence="9">
    <location>
        <begin position="47"/>
        <end position="64"/>
    </location>
</feature>
<keyword evidence="12" id="KW-1185">Reference proteome</keyword>
<name>Q2S7Y4_HAHCH</name>
<evidence type="ECO:0000256" key="6">
    <source>
        <dbReference type="ARBA" id="ARBA00022989"/>
    </source>
</evidence>
<feature type="transmembrane region" description="Helical" evidence="9">
    <location>
        <begin position="12"/>
        <end position="35"/>
    </location>
</feature>
<proteinExistence type="inferred from homology"/>
<dbReference type="GO" id="GO:0022857">
    <property type="term" value="F:transmembrane transporter activity"/>
    <property type="evidence" value="ECO:0007669"/>
    <property type="project" value="UniProtKB-UniRule"/>
</dbReference>
<evidence type="ECO:0000256" key="7">
    <source>
        <dbReference type="ARBA" id="ARBA00023136"/>
    </source>
</evidence>